<dbReference type="Proteomes" id="UP000028524">
    <property type="component" value="Unassembled WGS sequence"/>
</dbReference>
<evidence type="ECO:0000313" key="1">
    <source>
        <dbReference type="EMBL" id="KFA68312.1"/>
    </source>
</evidence>
<dbReference type="AlphaFoldDB" id="A0A084QWH7"/>
<name>A0A084QWH7_STAC4</name>
<dbReference type="HOGENOM" id="CLU_3432737_0_0_1"/>
<evidence type="ECO:0000313" key="2">
    <source>
        <dbReference type="Proteomes" id="UP000028524"/>
    </source>
</evidence>
<dbReference type="EMBL" id="KL659938">
    <property type="protein sequence ID" value="KFA68312.1"/>
    <property type="molecule type" value="Genomic_DNA"/>
</dbReference>
<keyword evidence="2" id="KW-1185">Reference proteome</keyword>
<reference evidence="1 2" key="1">
    <citation type="journal article" date="2014" name="BMC Genomics">
        <title>Comparative genome sequencing reveals chemotype-specific gene clusters in the toxigenic black mold Stachybotrys.</title>
        <authorList>
            <person name="Semeiks J."/>
            <person name="Borek D."/>
            <person name="Otwinowski Z."/>
            <person name="Grishin N.V."/>
        </authorList>
    </citation>
    <scope>NUCLEOTIDE SEQUENCE [LARGE SCALE GENOMIC DNA]</scope>
    <source>
        <strain evidence="1 2">IBT 40285</strain>
    </source>
</reference>
<feature type="non-terminal residue" evidence="1">
    <location>
        <position position="1"/>
    </location>
</feature>
<sequence length="17" mass="1897">QVKNARDKFKGVHTVGL</sequence>
<gene>
    <name evidence="1" type="ORF">S40285_09796</name>
</gene>
<dbReference type="InParanoid" id="A0A084QWH7"/>
<organism evidence="1 2">
    <name type="scientific">Stachybotrys chlorohalonatus (strain IBT 40285)</name>
    <dbReference type="NCBI Taxonomy" id="1283841"/>
    <lineage>
        <taxon>Eukaryota</taxon>
        <taxon>Fungi</taxon>
        <taxon>Dikarya</taxon>
        <taxon>Ascomycota</taxon>
        <taxon>Pezizomycotina</taxon>
        <taxon>Sordariomycetes</taxon>
        <taxon>Hypocreomycetidae</taxon>
        <taxon>Hypocreales</taxon>
        <taxon>Stachybotryaceae</taxon>
        <taxon>Stachybotrys</taxon>
    </lineage>
</organism>
<proteinExistence type="predicted"/>
<protein>
    <submittedName>
        <fullName evidence="1">Uncharacterized protein</fullName>
    </submittedName>
</protein>
<accession>A0A084QWH7</accession>